<dbReference type="EMBL" id="LS483452">
    <property type="protein sequence ID" value="SQH75393.1"/>
    <property type="molecule type" value="Genomic_DNA"/>
</dbReference>
<evidence type="ECO:0000313" key="2">
    <source>
        <dbReference type="EMBL" id="SQH75393.1"/>
    </source>
</evidence>
<gene>
    <name evidence="2" type="ORF">SHEWBE_1427</name>
</gene>
<organism evidence="2 3">
    <name type="scientific">Shewanella benthica</name>
    <dbReference type="NCBI Taxonomy" id="43661"/>
    <lineage>
        <taxon>Bacteria</taxon>
        <taxon>Pseudomonadati</taxon>
        <taxon>Pseudomonadota</taxon>
        <taxon>Gammaproteobacteria</taxon>
        <taxon>Alteromonadales</taxon>
        <taxon>Shewanellaceae</taxon>
        <taxon>Shewanella</taxon>
    </lineage>
</organism>
<evidence type="ECO:0000256" key="1">
    <source>
        <dbReference type="SAM" id="Phobius"/>
    </source>
</evidence>
<accession>A0A330M1R6</accession>
<feature type="transmembrane region" description="Helical" evidence="1">
    <location>
        <begin position="15"/>
        <end position="36"/>
    </location>
</feature>
<reference evidence="3" key="1">
    <citation type="submission" date="2018-06" db="EMBL/GenBank/DDBJ databases">
        <authorList>
            <person name="Cea G.-C."/>
            <person name="William W."/>
        </authorList>
    </citation>
    <scope>NUCLEOTIDE SEQUENCE [LARGE SCALE GENOMIC DNA]</scope>
    <source>
        <strain evidence="3">DB21MT-2</strain>
    </source>
</reference>
<dbReference type="Proteomes" id="UP000250123">
    <property type="component" value="Chromosome SHEWBE"/>
</dbReference>
<keyword evidence="1" id="KW-0812">Transmembrane</keyword>
<sequence>MSIDASLPYESMFKVFGYIILAIAVALSAFQIWQGITSTISATYFRPVHLCWC</sequence>
<keyword evidence="1" id="KW-0472">Membrane</keyword>
<name>A0A330M1R6_9GAMM</name>
<dbReference type="KEGG" id="sbk:SHEWBE_1427"/>
<proteinExistence type="predicted"/>
<dbReference type="AlphaFoldDB" id="A0A330M1R6"/>
<protein>
    <submittedName>
        <fullName evidence="2">Uncharacterized protein</fullName>
    </submittedName>
</protein>
<keyword evidence="1" id="KW-1133">Transmembrane helix</keyword>
<evidence type="ECO:0000313" key="3">
    <source>
        <dbReference type="Proteomes" id="UP000250123"/>
    </source>
</evidence>